<sequence>MKAWMGAHRRLLLVLGGGLVVVGVVVAVVVSAVSGGGGGRTLPPPRARVYTAQQACLLTGERGIADPAAVPVWAGMQDASARTHAKVTYLAMAGEQSAAAAGPYLSTLAARQCTVVLTVGAAPDGAVAAAGKRFPGTRFVVVGAGPAGLSNVTAVSGTRAGVASAVEAALKG</sequence>
<dbReference type="Proteomes" id="UP000181951">
    <property type="component" value="Unassembled WGS sequence"/>
</dbReference>
<evidence type="ECO:0008006" key="3">
    <source>
        <dbReference type="Google" id="ProtNLM"/>
    </source>
</evidence>
<reference evidence="1 2" key="1">
    <citation type="submission" date="2016-10" db="EMBL/GenBank/DDBJ databases">
        <authorList>
            <person name="de Groot N.N."/>
        </authorList>
    </citation>
    <scope>NUCLEOTIDE SEQUENCE [LARGE SCALE GENOMIC DNA]</scope>
    <source>
        <strain evidence="1 2">CGMCC 4.2026</strain>
    </source>
</reference>
<proteinExistence type="predicted"/>
<dbReference type="Gene3D" id="3.40.50.2300">
    <property type="match status" value="1"/>
</dbReference>
<accession>A0A1H8DVL1</accession>
<evidence type="ECO:0000313" key="1">
    <source>
        <dbReference type="EMBL" id="SEN11196.1"/>
    </source>
</evidence>
<dbReference type="OrthoDB" id="4217521at2"/>
<evidence type="ECO:0000313" key="2">
    <source>
        <dbReference type="Proteomes" id="UP000181951"/>
    </source>
</evidence>
<organism evidence="1 2">
    <name type="scientific">Actinacidiphila rubida</name>
    <dbReference type="NCBI Taxonomy" id="310780"/>
    <lineage>
        <taxon>Bacteria</taxon>
        <taxon>Bacillati</taxon>
        <taxon>Actinomycetota</taxon>
        <taxon>Actinomycetes</taxon>
        <taxon>Kitasatosporales</taxon>
        <taxon>Streptomycetaceae</taxon>
        <taxon>Actinacidiphila</taxon>
    </lineage>
</organism>
<gene>
    <name evidence="1" type="ORF">SAMN05216267_1001319</name>
</gene>
<dbReference type="RefSeq" id="WP_079138230.1">
    <property type="nucleotide sequence ID" value="NZ_FODD01000001.1"/>
</dbReference>
<keyword evidence="2" id="KW-1185">Reference proteome</keyword>
<dbReference type="EMBL" id="FODD01000001">
    <property type="protein sequence ID" value="SEN11196.1"/>
    <property type="molecule type" value="Genomic_DNA"/>
</dbReference>
<protein>
    <recommendedName>
        <fullName evidence="3">BMP family ABC transporter substrate-binding protein</fullName>
    </recommendedName>
</protein>
<dbReference type="AlphaFoldDB" id="A0A1H8DVL1"/>
<dbReference type="STRING" id="310780.SAMN05216267_1001319"/>
<name>A0A1H8DVL1_9ACTN</name>